<evidence type="ECO:0000313" key="5">
    <source>
        <dbReference type="Proteomes" id="UP001590950"/>
    </source>
</evidence>
<dbReference type="PROSITE" id="PS50088">
    <property type="entry name" value="ANK_REPEAT"/>
    <property type="match status" value="4"/>
</dbReference>
<dbReference type="InterPro" id="IPR002110">
    <property type="entry name" value="Ankyrin_rpt"/>
</dbReference>
<name>A0ABR4AJX2_9LECA</name>
<dbReference type="Proteomes" id="UP001590950">
    <property type="component" value="Unassembled WGS sequence"/>
</dbReference>
<proteinExistence type="predicted"/>
<dbReference type="PANTHER" id="PTHR46680">
    <property type="entry name" value="NF-KAPPA-B INHIBITOR ALPHA"/>
    <property type="match status" value="1"/>
</dbReference>
<reference evidence="4 5" key="1">
    <citation type="submission" date="2024-09" db="EMBL/GenBank/DDBJ databases">
        <title>Rethinking Asexuality: The Enigmatic Case of Functional Sexual Genes in Lepraria (Stereocaulaceae).</title>
        <authorList>
            <person name="Doellman M."/>
            <person name="Sun Y."/>
            <person name="Barcenas-Pena A."/>
            <person name="Lumbsch H.T."/>
            <person name="Grewe F."/>
        </authorList>
    </citation>
    <scope>NUCLEOTIDE SEQUENCE [LARGE SCALE GENOMIC DNA]</scope>
    <source>
        <strain evidence="4 5">Mercado 3170</strain>
    </source>
</reference>
<protein>
    <recommendedName>
        <fullName evidence="6">Ankyrin</fullName>
    </recommendedName>
</protein>
<evidence type="ECO:0008006" key="6">
    <source>
        <dbReference type="Google" id="ProtNLM"/>
    </source>
</evidence>
<dbReference type="InterPro" id="IPR051070">
    <property type="entry name" value="NF-kappa-B_inhibitor"/>
</dbReference>
<dbReference type="Pfam" id="PF12796">
    <property type="entry name" value="Ank_2"/>
    <property type="match status" value="2"/>
</dbReference>
<evidence type="ECO:0000256" key="1">
    <source>
        <dbReference type="ARBA" id="ARBA00022737"/>
    </source>
</evidence>
<comment type="caution">
    <text evidence="4">The sequence shown here is derived from an EMBL/GenBank/DDBJ whole genome shotgun (WGS) entry which is preliminary data.</text>
</comment>
<feature type="repeat" description="ANK" evidence="3">
    <location>
        <begin position="387"/>
        <end position="419"/>
    </location>
</feature>
<dbReference type="PANTHER" id="PTHR46680:SF3">
    <property type="entry name" value="NF-KAPPA-B INHIBITOR CACTUS"/>
    <property type="match status" value="1"/>
</dbReference>
<sequence length="817" mass="90115">MMDPLSILVSTITIAGATRAAIRKIQDIKHGQPQIQALANELSDLTITLLELEKCLRKGQNRQNPQFLQSLVTVRTKLNSLAENITSWVDGFAPSSEQQDERRFRWLRAGGKAKSFKDELFSLKSEFATILAAVNTSTSSRIEVDVQQIYMISSDVATKQRHLHNKLETTSRAQLAEIRQLNASMNTLQSEITTAGHDRSQIIPLGRRDAGVSTVDEPPDTGKDLVRAFHHNGSILFESEQMSAISAVGIRTAHFSRSACTPWCACRCHTQRQWQSPSLMGRVLGSLFIGYSGMPVARLECDERSCQLRSQPMIYISYFFPSWFLARAISMVFSSTPLAGPVVSLKMQRTIPGNSDIFTFAKLGEVDKMKTLFEQGLASPHDVHFESGITPLHMAISYKQIDACRFLLQANADPFLEDRSQWTAADNAWTKIFSKVLPQESENQIREMFSDTECLERRDFTMLHRIVLGLVGKDLATELQASTKDLNTQDSSGRTALLMAAERNDVEAVKLLLGYGADPNIMSSDQGSPLHFAAIARGPCCIAHLLAHDALVDSTTSWKQTALHYVAAYRNDERPARMLLEAGADPNARDLDGITPLQWTVVSDSEQVLRVLLEHGADVDNIDKHNNTALLSALNARRHTILAMLLDHDISLEGLYVKGGTILHEIANSADIESMKILQRVDLSHIPLDALNDQGLTALDIFQSRTDHSTELADAFTRLSSSSGPAVLRTRVDSGSGKSMAPDPGGRVALPELAPSTDPVHQLETSRNTIAAVKWTFKGMDDAGKLLRGMAVNTKLQRDALLIALLGIVVTMLCRNL</sequence>
<dbReference type="EMBL" id="JBEFKJ010000008">
    <property type="protein sequence ID" value="KAL2044972.1"/>
    <property type="molecule type" value="Genomic_DNA"/>
</dbReference>
<feature type="repeat" description="ANK" evidence="3">
    <location>
        <begin position="592"/>
        <end position="624"/>
    </location>
</feature>
<accession>A0ABR4AJX2</accession>
<dbReference type="Pfam" id="PF00023">
    <property type="entry name" value="Ank"/>
    <property type="match status" value="1"/>
</dbReference>
<dbReference type="SUPFAM" id="SSF48403">
    <property type="entry name" value="Ankyrin repeat"/>
    <property type="match status" value="2"/>
</dbReference>
<evidence type="ECO:0000313" key="4">
    <source>
        <dbReference type="EMBL" id="KAL2044972.1"/>
    </source>
</evidence>
<dbReference type="InterPro" id="IPR036770">
    <property type="entry name" value="Ankyrin_rpt-contain_sf"/>
</dbReference>
<feature type="repeat" description="ANK" evidence="3">
    <location>
        <begin position="492"/>
        <end position="524"/>
    </location>
</feature>
<dbReference type="PROSITE" id="PS50297">
    <property type="entry name" value="ANK_REP_REGION"/>
    <property type="match status" value="4"/>
</dbReference>
<evidence type="ECO:0000256" key="2">
    <source>
        <dbReference type="ARBA" id="ARBA00023043"/>
    </source>
</evidence>
<dbReference type="SMART" id="SM00248">
    <property type="entry name" value="ANK"/>
    <property type="match status" value="6"/>
</dbReference>
<keyword evidence="2 3" id="KW-0040">ANK repeat</keyword>
<keyword evidence="1" id="KW-0677">Repeat</keyword>
<evidence type="ECO:0000256" key="3">
    <source>
        <dbReference type="PROSITE-ProRule" id="PRU00023"/>
    </source>
</evidence>
<organism evidence="4 5">
    <name type="scientific">Stereocaulon virgatum</name>
    <dbReference type="NCBI Taxonomy" id="373712"/>
    <lineage>
        <taxon>Eukaryota</taxon>
        <taxon>Fungi</taxon>
        <taxon>Dikarya</taxon>
        <taxon>Ascomycota</taxon>
        <taxon>Pezizomycotina</taxon>
        <taxon>Lecanoromycetes</taxon>
        <taxon>OSLEUM clade</taxon>
        <taxon>Lecanoromycetidae</taxon>
        <taxon>Lecanorales</taxon>
        <taxon>Lecanorineae</taxon>
        <taxon>Stereocaulaceae</taxon>
        <taxon>Stereocaulon</taxon>
    </lineage>
</organism>
<gene>
    <name evidence="4" type="ORF">N7G274_002747</name>
</gene>
<feature type="repeat" description="ANK" evidence="3">
    <location>
        <begin position="558"/>
        <end position="591"/>
    </location>
</feature>
<dbReference type="Gene3D" id="1.25.40.20">
    <property type="entry name" value="Ankyrin repeat-containing domain"/>
    <property type="match status" value="3"/>
</dbReference>
<keyword evidence="5" id="KW-1185">Reference proteome</keyword>